<proteinExistence type="predicted"/>
<dbReference type="AlphaFoldDB" id="A0AA86SY01"/>
<gene>
    <name evidence="1" type="ORF">AYBTSS11_LOCUS16100</name>
</gene>
<dbReference type="Proteomes" id="UP001189624">
    <property type="component" value="Chromosome 5"/>
</dbReference>
<organism evidence="1 2">
    <name type="scientific">Sphenostylis stenocarpa</name>
    <dbReference type="NCBI Taxonomy" id="92480"/>
    <lineage>
        <taxon>Eukaryota</taxon>
        <taxon>Viridiplantae</taxon>
        <taxon>Streptophyta</taxon>
        <taxon>Embryophyta</taxon>
        <taxon>Tracheophyta</taxon>
        <taxon>Spermatophyta</taxon>
        <taxon>Magnoliopsida</taxon>
        <taxon>eudicotyledons</taxon>
        <taxon>Gunneridae</taxon>
        <taxon>Pentapetalae</taxon>
        <taxon>rosids</taxon>
        <taxon>fabids</taxon>
        <taxon>Fabales</taxon>
        <taxon>Fabaceae</taxon>
        <taxon>Papilionoideae</taxon>
        <taxon>50 kb inversion clade</taxon>
        <taxon>NPAAA clade</taxon>
        <taxon>indigoferoid/millettioid clade</taxon>
        <taxon>Phaseoleae</taxon>
        <taxon>Sphenostylis</taxon>
    </lineage>
</organism>
<name>A0AA86SY01_9FABA</name>
<sequence>MDASSLGAYLVLNRFVRLSSLRTHPMIKHLRSLILESKLFRAVYKCELSTWSVLQKVAGFVQSKDFE</sequence>
<evidence type="ECO:0000313" key="2">
    <source>
        <dbReference type="Proteomes" id="UP001189624"/>
    </source>
</evidence>
<accession>A0AA86SY01</accession>
<protein>
    <submittedName>
        <fullName evidence="1">Uncharacterized protein</fullName>
    </submittedName>
</protein>
<reference evidence="1" key="1">
    <citation type="submission" date="2023-10" db="EMBL/GenBank/DDBJ databases">
        <authorList>
            <person name="Domelevo Entfellner J.-B."/>
        </authorList>
    </citation>
    <scope>NUCLEOTIDE SEQUENCE</scope>
</reference>
<keyword evidence="2" id="KW-1185">Reference proteome</keyword>
<dbReference type="EMBL" id="OY731402">
    <property type="protein sequence ID" value="CAJ1955390.1"/>
    <property type="molecule type" value="Genomic_DNA"/>
</dbReference>
<evidence type="ECO:0000313" key="1">
    <source>
        <dbReference type="EMBL" id="CAJ1955390.1"/>
    </source>
</evidence>
<dbReference type="Gramene" id="rna-AYBTSS11_LOCUS16100">
    <property type="protein sequence ID" value="CAJ1955390.1"/>
    <property type="gene ID" value="gene-AYBTSS11_LOCUS16100"/>
</dbReference>